<evidence type="ECO:0000313" key="3">
    <source>
        <dbReference type="Proteomes" id="UP000813444"/>
    </source>
</evidence>
<reference evidence="2" key="1">
    <citation type="journal article" date="2021" name="Nat. Commun.">
        <title>Genetic determinants of endophytism in the Arabidopsis root mycobiome.</title>
        <authorList>
            <person name="Mesny F."/>
            <person name="Miyauchi S."/>
            <person name="Thiergart T."/>
            <person name="Pickel B."/>
            <person name="Atanasova L."/>
            <person name="Karlsson M."/>
            <person name="Huettel B."/>
            <person name="Barry K.W."/>
            <person name="Haridas S."/>
            <person name="Chen C."/>
            <person name="Bauer D."/>
            <person name="Andreopoulos W."/>
            <person name="Pangilinan J."/>
            <person name="LaButti K."/>
            <person name="Riley R."/>
            <person name="Lipzen A."/>
            <person name="Clum A."/>
            <person name="Drula E."/>
            <person name="Henrissat B."/>
            <person name="Kohler A."/>
            <person name="Grigoriev I.V."/>
            <person name="Martin F.M."/>
            <person name="Hacquard S."/>
        </authorList>
    </citation>
    <scope>NUCLEOTIDE SEQUENCE</scope>
    <source>
        <strain evidence="2">MPI-CAGE-CH-0235</strain>
    </source>
</reference>
<feature type="chain" id="PRO_5035469349" description="Secreted protein" evidence="1">
    <location>
        <begin position="21"/>
        <end position="166"/>
    </location>
</feature>
<name>A0A8K0SNR5_9HYPO</name>
<evidence type="ECO:0000256" key="1">
    <source>
        <dbReference type="SAM" id="SignalP"/>
    </source>
</evidence>
<evidence type="ECO:0008006" key="4">
    <source>
        <dbReference type="Google" id="ProtNLM"/>
    </source>
</evidence>
<proteinExistence type="predicted"/>
<dbReference type="AlphaFoldDB" id="A0A8K0SNR5"/>
<feature type="signal peptide" evidence="1">
    <location>
        <begin position="1"/>
        <end position="20"/>
    </location>
</feature>
<sequence length="166" mass="18503">MRVTSQIVFALLGLPLAVNAAPSTLPPREVAPVAELTDLVDGNPDFNSTASELEKRQHCTLIIRWTGNWDEIGRRYRVVAQAIPDGGVYWNSWAMAESWVTKCRSGADTWANNPQAWQDSDDPAKATCDVSFPHGSDGHNKYKWWHEQAAQSWARSHPGCIVDMQV</sequence>
<dbReference type="OrthoDB" id="4839486at2759"/>
<dbReference type="Proteomes" id="UP000813444">
    <property type="component" value="Unassembled WGS sequence"/>
</dbReference>
<accession>A0A8K0SNR5</accession>
<dbReference type="EMBL" id="JAGPNK010000013">
    <property type="protein sequence ID" value="KAH7309715.1"/>
    <property type="molecule type" value="Genomic_DNA"/>
</dbReference>
<protein>
    <recommendedName>
        <fullName evidence="4">Secreted protein</fullName>
    </recommendedName>
</protein>
<keyword evidence="1" id="KW-0732">Signal</keyword>
<evidence type="ECO:0000313" key="2">
    <source>
        <dbReference type="EMBL" id="KAH7309715.1"/>
    </source>
</evidence>
<keyword evidence="3" id="KW-1185">Reference proteome</keyword>
<comment type="caution">
    <text evidence="2">The sequence shown here is derived from an EMBL/GenBank/DDBJ whole genome shotgun (WGS) entry which is preliminary data.</text>
</comment>
<gene>
    <name evidence="2" type="ORF">B0I35DRAFT_482462</name>
</gene>
<organism evidence="2 3">
    <name type="scientific">Stachybotrys elegans</name>
    <dbReference type="NCBI Taxonomy" id="80388"/>
    <lineage>
        <taxon>Eukaryota</taxon>
        <taxon>Fungi</taxon>
        <taxon>Dikarya</taxon>
        <taxon>Ascomycota</taxon>
        <taxon>Pezizomycotina</taxon>
        <taxon>Sordariomycetes</taxon>
        <taxon>Hypocreomycetidae</taxon>
        <taxon>Hypocreales</taxon>
        <taxon>Stachybotryaceae</taxon>
        <taxon>Stachybotrys</taxon>
    </lineage>
</organism>